<name>A0A132BQS7_9RHOB</name>
<keyword evidence="2" id="KW-0378">Hydrolase</keyword>
<sequence length="500" mass="52442">MAGIQSLTKIGSLAAVVALSTTTGLCAAELLALRDVAVVDTRSGEITTGQTVMIRGDRIEDIVALGAEPAESHTVIEGAGRYVVPGYMDMHAHVLDEAAHGDHDHSAGNHTTQATKLELLLVNGVTGFRQMSGSADMIAAARALNAATAAGEVVAPEVLQVPGDIYLGQAPAPDAARAFVRAQQAAGADFVKIVAGPREGALAVMDEARKLGFGVAGHLPVPVSTAEAVAAGFTSFEHLGATPGNMLDCAKAGAMIRTKMVENMPKGPMELPPTFLLNPMLYTAEKMAPALKGVLGTFDPEMCDTLAELFIEKDVWQVPTLIRIRGMNFGGAEAFRQDPNLKYLPAETRAVWEELGMQFDTGLPAETKSVVEAIYGLTQRITGQWHASGVKMLAGSDLGGIWVLPGFGLHREFIELEQAGLSPLSVLQATTLNAGEFLGRADELGVVAPGFRADLVLLDANPMEAAGNLAAISGVMTRGSFIDADGITEIKRRIAENAAD</sequence>
<dbReference type="SUPFAM" id="SSF51556">
    <property type="entry name" value="Metallo-dependent hydrolases"/>
    <property type="match status" value="1"/>
</dbReference>
<dbReference type="PANTHER" id="PTHR43135:SF3">
    <property type="entry name" value="ALPHA-D-RIBOSE 1-METHYLPHOSPHONATE 5-TRIPHOSPHATE DIPHOSPHATASE"/>
    <property type="match status" value="1"/>
</dbReference>
<reference evidence="2 3" key="1">
    <citation type="submission" date="2015-12" db="EMBL/GenBank/DDBJ databases">
        <title>Genome sequence of the marine Rhodobacteraceae strain O3.65, Candidatus Tritonibacter horizontis.</title>
        <authorList>
            <person name="Poehlein A."/>
            <person name="Giebel H.A."/>
            <person name="Voget S."/>
            <person name="Brinkhoff T."/>
        </authorList>
    </citation>
    <scope>NUCLEOTIDE SEQUENCE [LARGE SCALE GENOMIC DNA]</scope>
    <source>
        <strain evidence="2 3">O3.65</strain>
    </source>
</reference>
<evidence type="ECO:0000259" key="1">
    <source>
        <dbReference type="Pfam" id="PF01979"/>
    </source>
</evidence>
<dbReference type="InterPro" id="IPR051781">
    <property type="entry name" value="Metallo-dep_Hydrolase"/>
</dbReference>
<feature type="domain" description="Amidohydrolase-related" evidence="1">
    <location>
        <begin position="385"/>
        <end position="475"/>
    </location>
</feature>
<accession>A0A132BQS7</accession>
<dbReference type="Pfam" id="PF01979">
    <property type="entry name" value="Amidohydro_1"/>
    <property type="match status" value="1"/>
</dbReference>
<dbReference type="AlphaFoldDB" id="A0A132BQS7"/>
<proteinExistence type="predicted"/>
<organism evidence="2 3">
    <name type="scientific">Tritonibacter horizontis</name>
    <dbReference type="NCBI Taxonomy" id="1768241"/>
    <lineage>
        <taxon>Bacteria</taxon>
        <taxon>Pseudomonadati</taxon>
        <taxon>Pseudomonadota</taxon>
        <taxon>Alphaproteobacteria</taxon>
        <taxon>Rhodobacterales</taxon>
        <taxon>Paracoccaceae</taxon>
        <taxon>Tritonibacter</taxon>
    </lineage>
</organism>
<dbReference type="Proteomes" id="UP000068382">
    <property type="component" value="Unassembled WGS sequence"/>
</dbReference>
<dbReference type="SUPFAM" id="SSF51338">
    <property type="entry name" value="Composite domain of metallo-dependent hydrolases"/>
    <property type="match status" value="1"/>
</dbReference>
<dbReference type="InterPro" id="IPR032466">
    <property type="entry name" value="Metal_Hydrolase"/>
</dbReference>
<keyword evidence="3" id="KW-1185">Reference proteome</keyword>
<dbReference type="RefSeq" id="WP_165595941.1">
    <property type="nucleotide sequence ID" value="NZ_LPUY01000135.1"/>
</dbReference>
<dbReference type="EMBL" id="LPUY01000135">
    <property type="protein sequence ID" value="KUP90758.1"/>
    <property type="molecule type" value="Genomic_DNA"/>
</dbReference>
<dbReference type="PANTHER" id="PTHR43135">
    <property type="entry name" value="ALPHA-D-RIBOSE 1-METHYLPHOSPHONATE 5-TRIPHOSPHATE DIPHOSPHATASE"/>
    <property type="match status" value="1"/>
</dbReference>
<dbReference type="GO" id="GO:0000034">
    <property type="term" value="F:adenine deaminase activity"/>
    <property type="evidence" value="ECO:0007669"/>
    <property type="project" value="UniProtKB-EC"/>
</dbReference>
<comment type="caution">
    <text evidence="2">The sequence shown here is derived from an EMBL/GenBank/DDBJ whole genome shotgun (WGS) entry which is preliminary data.</text>
</comment>
<dbReference type="InterPro" id="IPR006680">
    <property type="entry name" value="Amidohydro-rel"/>
</dbReference>
<protein>
    <submittedName>
        <fullName evidence="2">Adenine deaminase</fullName>
        <ecNumber evidence="2">3.5.4.2</ecNumber>
    </submittedName>
</protein>
<evidence type="ECO:0000313" key="2">
    <source>
        <dbReference type="EMBL" id="KUP90758.1"/>
    </source>
</evidence>
<dbReference type="Gene3D" id="3.40.50.10910">
    <property type="entry name" value="Amidohydrolase"/>
    <property type="match status" value="1"/>
</dbReference>
<dbReference type="EC" id="3.5.4.2" evidence="2"/>
<gene>
    <name evidence="2" type="primary">ade</name>
    <name evidence="2" type="ORF">TRIHO_43030</name>
</gene>
<dbReference type="Gene3D" id="2.30.40.10">
    <property type="entry name" value="Urease, subunit C, domain 1"/>
    <property type="match status" value="2"/>
</dbReference>
<evidence type="ECO:0000313" key="3">
    <source>
        <dbReference type="Proteomes" id="UP000068382"/>
    </source>
</evidence>
<dbReference type="InterPro" id="IPR011059">
    <property type="entry name" value="Metal-dep_hydrolase_composite"/>
</dbReference>